<gene>
    <name evidence="1" type="ORF">HHS34_002435</name>
</gene>
<accession>A0ACD5HHE0</accession>
<proteinExistence type="predicted"/>
<organism evidence="1 2">
    <name type="scientific">Acidithiobacillus montserratensis</name>
    <dbReference type="NCBI Taxonomy" id="2729135"/>
    <lineage>
        <taxon>Bacteria</taxon>
        <taxon>Pseudomonadati</taxon>
        <taxon>Pseudomonadota</taxon>
        <taxon>Acidithiobacillia</taxon>
        <taxon>Acidithiobacillales</taxon>
        <taxon>Acidithiobacillaceae</taxon>
        <taxon>Acidithiobacillus</taxon>
    </lineage>
</organism>
<keyword evidence="2" id="KW-1185">Reference proteome</keyword>
<reference evidence="1 2" key="1">
    <citation type="journal article" date="2021" name="ISME J.">
        <title>Genomic evolution of the class Acidithiobacillia: deep-branching Proteobacteria living in extreme acidic conditions.</title>
        <authorList>
            <person name="Moya-Beltran A."/>
            <person name="Beard S."/>
            <person name="Rojas-Villalobos C."/>
            <person name="Issotta F."/>
            <person name="Gallardo Y."/>
            <person name="Ulloa R."/>
            <person name="Giaveno A."/>
            <person name="Degli Esposti M."/>
            <person name="Johnson D.B."/>
            <person name="Quatrini R."/>
        </authorList>
    </citation>
    <scope>NUCLEOTIDE SEQUENCE [LARGE SCALE GENOMIC DNA]</scope>
    <source>
        <strain evidence="1 2">GG1-14</strain>
    </source>
</reference>
<dbReference type="Proteomes" id="UP001195965">
    <property type="component" value="Chromosome"/>
</dbReference>
<protein>
    <submittedName>
        <fullName evidence="1">Beta-3-deoxy-D-manno-oct-2-ulosonic acid transferase</fullName>
    </submittedName>
</protein>
<dbReference type="EMBL" id="CP127526">
    <property type="protein sequence ID" value="XRI74068.1"/>
    <property type="molecule type" value="Genomic_DNA"/>
</dbReference>
<name>A0ACD5HHE0_9PROT</name>
<keyword evidence="1" id="KW-0808">Transferase</keyword>
<evidence type="ECO:0000313" key="2">
    <source>
        <dbReference type="Proteomes" id="UP001195965"/>
    </source>
</evidence>
<sequence length="340" mass="37573">MRAFLPESRLHFIRYVHQAPAGATLLLWGTQKAPAGHPVIRVEDGFLRSIGLGADLVAPLSYCFDHSGLYYDASQPSDLEQILATHDFDAPLLDRARALRAQIVTLGLTKYNVGQGNWQRPARPADRTSPANAPASTASAMPPPISVILVPGQVESDASIALGSAATRSNLNLLRQVRERHPDAYIVYKPHPDVRAGLRQAGAQETKVQQFCDEVVEDVSMHQLLTQVDQVHVMTSAAGFEALLRNIPVTCYGSPFYAGWGLTTDRQPIPRRQRKLSLDALVAAALILYPRYIHPRQQRLCSPEAAVSALHAQRHGSDDYHLPIWRKAFRLLLRQVVGVR</sequence>
<evidence type="ECO:0000313" key="1">
    <source>
        <dbReference type="EMBL" id="XRI74068.1"/>
    </source>
</evidence>